<dbReference type="PANTHER" id="PTHR12526:SF635">
    <property type="entry name" value="GLYCOSYL TRANSFERASE GROUP 1"/>
    <property type="match status" value="1"/>
</dbReference>
<evidence type="ECO:0000313" key="1">
    <source>
        <dbReference type="EMBL" id="BAM02430.1"/>
    </source>
</evidence>
<dbReference type="KEGG" id="phm:PSMK_02710"/>
<organism evidence="1 2">
    <name type="scientific">Phycisphaera mikurensis (strain NBRC 102666 / KCTC 22515 / FYK2301M01)</name>
    <dbReference type="NCBI Taxonomy" id="1142394"/>
    <lineage>
        <taxon>Bacteria</taxon>
        <taxon>Pseudomonadati</taxon>
        <taxon>Planctomycetota</taxon>
        <taxon>Phycisphaerae</taxon>
        <taxon>Phycisphaerales</taxon>
        <taxon>Phycisphaeraceae</taxon>
        <taxon>Phycisphaera</taxon>
    </lineage>
</organism>
<dbReference type="AlphaFoldDB" id="I0IAZ2"/>
<accession>I0IAZ2</accession>
<proteinExistence type="predicted"/>
<evidence type="ECO:0000313" key="2">
    <source>
        <dbReference type="Proteomes" id="UP000007881"/>
    </source>
</evidence>
<dbReference type="SUPFAM" id="SSF53756">
    <property type="entry name" value="UDP-Glycosyltransferase/glycogen phosphorylase"/>
    <property type="match status" value="1"/>
</dbReference>
<dbReference type="Proteomes" id="UP000007881">
    <property type="component" value="Chromosome"/>
</dbReference>
<dbReference type="PANTHER" id="PTHR12526">
    <property type="entry name" value="GLYCOSYLTRANSFERASE"/>
    <property type="match status" value="1"/>
</dbReference>
<dbReference type="eggNOG" id="COG0438">
    <property type="taxonomic scope" value="Bacteria"/>
</dbReference>
<dbReference type="Pfam" id="PF13692">
    <property type="entry name" value="Glyco_trans_1_4"/>
    <property type="match status" value="1"/>
</dbReference>
<sequence length="367" mass="39422">MTFLLKRSDFSGGVRVVRTYAERLRARGHRVVVVSCEQPPEPLRRRIKRAATGGGIAPAPRRVPGHLDGCDLDHRVIPGGRTPSADDVPDADVLVTTWWETAEWVRGWPARVGRVVDFVQHDERAIGNPDAATRARIEAVWREDRPKIVVAGWIGRAIEAEGGGRVVPVPNAVDTDLFHAPPRGKQPVPTVGFMHTHAAFKGPDVMMRAIAIARAAVPDLRVRAFGHADAPASDPDLPAGTVYRRQPPQREIPAVYAGCDAWLFGSRCEGFGLPILEAMACRTPVIGTPAGAAPELLGPPPGGGEPAGVLVAMEDPDAMAAAIVRTVRLEEAAWRALSGRAHAVAAGYTWEQATDRFETELRAAAKA</sequence>
<dbReference type="EMBL" id="AP012338">
    <property type="protein sequence ID" value="BAM02430.1"/>
    <property type="molecule type" value="Genomic_DNA"/>
</dbReference>
<reference evidence="1 2" key="1">
    <citation type="submission" date="2012-02" db="EMBL/GenBank/DDBJ databases">
        <title>Complete genome sequence of Phycisphaera mikurensis NBRC 102666.</title>
        <authorList>
            <person name="Ankai A."/>
            <person name="Hosoyama A."/>
            <person name="Terui Y."/>
            <person name="Sekine M."/>
            <person name="Fukai R."/>
            <person name="Kato Y."/>
            <person name="Nakamura S."/>
            <person name="Yamada-Narita S."/>
            <person name="Kawakoshi A."/>
            <person name="Fukunaga Y."/>
            <person name="Yamazaki S."/>
            <person name="Fujita N."/>
        </authorList>
    </citation>
    <scope>NUCLEOTIDE SEQUENCE [LARGE SCALE GENOMIC DNA]</scope>
    <source>
        <strain evidence="2">NBRC 102666 / KCTC 22515 / FYK2301M01</strain>
    </source>
</reference>
<name>I0IAZ2_PHYMF</name>
<protein>
    <submittedName>
        <fullName evidence="1">Putative glycosyltransferase</fullName>
    </submittedName>
</protein>
<dbReference type="CDD" id="cd03801">
    <property type="entry name" value="GT4_PimA-like"/>
    <property type="match status" value="1"/>
</dbReference>
<dbReference type="HOGENOM" id="CLU_009583_43_0_0"/>
<dbReference type="Gene3D" id="3.40.50.2000">
    <property type="entry name" value="Glycogen Phosphorylase B"/>
    <property type="match status" value="1"/>
</dbReference>
<dbReference type="GO" id="GO:0016757">
    <property type="term" value="F:glycosyltransferase activity"/>
    <property type="evidence" value="ECO:0007669"/>
    <property type="project" value="TreeGrafter"/>
</dbReference>
<keyword evidence="1" id="KW-0808">Transferase</keyword>
<gene>
    <name evidence="1" type="ordered locus">PSMK_02710</name>
</gene>
<dbReference type="Gene3D" id="3.40.50.11090">
    <property type="match status" value="1"/>
</dbReference>
<dbReference type="STRING" id="1142394.PSMK_02710"/>
<keyword evidence="2" id="KW-1185">Reference proteome</keyword>